<gene>
    <name evidence="2" type="ORF">UFOVP78_7</name>
</gene>
<name>A0A6J5KXA5_9CAUD</name>
<evidence type="ECO:0000313" key="2">
    <source>
        <dbReference type="EMBL" id="CAB4126671.1"/>
    </source>
</evidence>
<organism evidence="2">
    <name type="scientific">uncultured Caudovirales phage</name>
    <dbReference type="NCBI Taxonomy" id="2100421"/>
    <lineage>
        <taxon>Viruses</taxon>
        <taxon>Duplodnaviria</taxon>
        <taxon>Heunggongvirae</taxon>
        <taxon>Uroviricota</taxon>
        <taxon>Caudoviricetes</taxon>
        <taxon>Peduoviridae</taxon>
        <taxon>Maltschvirus</taxon>
        <taxon>Maltschvirus maltsch</taxon>
    </lineage>
</organism>
<reference evidence="2" key="1">
    <citation type="submission" date="2020-04" db="EMBL/GenBank/DDBJ databases">
        <authorList>
            <person name="Chiriac C."/>
            <person name="Salcher M."/>
            <person name="Ghai R."/>
            <person name="Kavagutti S V."/>
        </authorList>
    </citation>
    <scope>NUCLEOTIDE SEQUENCE</scope>
</reference>
<dbReference type="EMBL" id="LR796203">
    <property type="protein sequence ID" value="CAB4126671.1"/>
    <property type="molecule type" value="Genomic_DNA"/>
</dbReference>
<feature type="region of interest" description="Disordered" evidence="1">
    <location>
        <begin position="45"/>
        <end position="68"/>
    </location>
</feature>
<protein>
    <submittedName>
        <fullName evidence="2">Uncharacterized protein</fullName>
    </submittedName>
</protein>
<evidence type="ECO:0000256" key="1">
    <source>
        <dbReference type="SAM" id="MobiDB-lite"/>
    </source>
</evidence>
<accession>A0A6J5KXA5</accession>
<proteinExistence type="predicted"/>
<sequence length="68" mass="7150">MPPDPTRLEALRLAVQSAGPVGATTGTAGTDFLLERARSFVAYLETEQPGNVGEGQPDAERPGRRRGG</sequence>